<evidence type="ECO:0000313" key="3">
    <source>
        <dbReference type="EMBL" id="RUT29208.1"/>
    </source>
</evidence>
<dbReference type="PANTHER" id="PTHR21666:SF289">
    <property type="entry name" value="L-ALA--D-GLU ENDOPEPTIDASE"/>
    <property type="match status" value="1"/>
</dbReference>
<evidence type="ECO:0000259" key="2">
    <source>
        <dbReference type="Pfam" id="PF01551"/>
    </source>
</evidence>
<protein>
    <submittedName>
        <fullName evidence="3">M23 family metallopeptidase</fullName>
    </submittedName>
</protein>
<dbReference type="AlphaFoldDB" id="A0A433X597"/>
<dbReference type="EMBL" id="RZNX01000007">
    <property type="protein sequence ID" value="RUT29208.1"/>
    <property type="molecule type" value="Genomic_DNA"/>
</dbReference>
<proteinExistence type="predicted"/>
<dbReference type="OrthoDB" id="9810477at2"/>
<keyword evidence="1" id="KW-0732">Signal</keyword>
<dbReference type="PANTHER" id="PTHR21666">
    <property type="entry name" value="PEPTIDASE-RELATED"/>
    <property type="match status" value="1"/>
</dbReference>
<dbReference type="SUPFAM" id="SSF51261">
    <property type="entry name" value="Duplicated hybrid motif"/>
    <property type="match status" value="1"/>
</dbReference>
<feature type="domain" description="M23ase beta-sheet core" evidence="2">
    <location>
        <begin position="192"/>
        <end position="290"/>
    </location>
</feature>
<dbReference type="GO" id="GO:0004222">
    <property type="term" value="F:metalloendopeptidase activity"/>
    <property type="evidence" value="ECO:0007669"/>
    <property type="project" value="TreeGrafter"/>
</dbReference>
<dbReference type="InterPro" id="IPR016047">
    <property type="entry name" value="M23ase_b-sheet_dom"/>
</dbReference>
<name>A0A433X597_9BACL</name>
<dbReference type="Gene3D" id="2.70.70.10">
    <property type="entry name" value="Glucose Permease (Domain IIA)"/>
    <property type="match status" value="1"/>
</dbReference>
<comment type="caution">
    <text evidence="3">The sequence shown here is derived from an EMBL/GenBank/DDBJ whole genome shotgun (WGS) entry which is preliminary data.</text>
</comment>
<gene>
    <name evidence="3" type="ORF">EJP77_15165</name>
</gene>
<evidence type="ECO:0000313" key="4">
    <source>
        <dbReference type="Proteomes" id="UP000272464"/>
    </source>
</evidence>
<dbReference type="InterPro" id="IPR011055">
    <property type="entry name" value="Dup_hybrid_motif"/>
</dbReference>
<evidence type="ECO:0000256" key="1">
    <source>
        <dbReference type="ARBA" id="ARBA00022729"/>
    </source>
</evidence>
<dbReference type="CDD" id="cd12797">
    <property type="entry name" value="M23_peptidase"/>
    <property type="match status" value="1"/>
</dbReference>
<keyword evidence="4" id="KW-1185">Reference proteome</keyword>
<dbReference type="Pfam" id="PF01551">
    <property type="entry name" value="Peptidase_M23"/>
    <property type="match status" value="1"/>
</dbReference>
<dbReference type="Proteomes" id="UP000272464">
    <property type="component" value="Unassembled WGS sequence"/>
</dbReference>
<accession>A0A433X597</accession>
<dbReference type="InterPro" id="IPR050570">
    <property type="entry name" value="Cell_wall_metabolism_enzyme"/>
</dbReference>
<sequence length="317" mass="36454">MAAEAKDKTKDTAKQDSFLARRQLYEEMGSLLHIPWYRLAAVDQYERTLTPNSKEAKSENRLTRISFLPPVWSGWVNPQPEDTNPLSIALFGGMGKDADGDGIADPKNDRDALFTMGRYINSFGYAEDDFRIALWKYYQNDRAVQRISQFARIYKAFDRLDLFENAFPLPISSMYSYNDTWGNSRHWGGFRIHEGNDLFAPYGVPVRSVCYGIVEIKGWNPFGGWRIGIRDLNNRYHYYAHLSGYAKNINVGDMMTPGQVVGWVGSSGYGPPGTQGKFPPHLHFGIYRDNGRSEWAFDPYPLLKKWEYAERARLRKK</sequence>
<reference evidence="3 4" key="1">
    <citation type="submission" date="2018-12" db="EMBL/GenBank/DDBJ databases">
        <authorList>
            <person name="Sun L."/>
            <person name="Chen Z."/>
        </authorList>
    </citation>
    <scope>NUCLEOTIDE SEQUENCE [LARGE SCALE GENOMIC DNA]</scope>
    <source>
        <strain evidence="3 4">3-5-3</strain>
    </source>
</reference>
<organism evidence="3 4">
    <name type="scientific">Paenibacillus zeisoli</name>
    <dbReference type="NCBI Taxonomy" id="2496267"/>
    <lineage>
        <taxon>Bacteria</taxon>
        <taxon>Bacillati</taxon>
        <taxon>Bacillota</taxon>
        <taxon>Bacilli</taxon>
        <taxon>Bacillales</taxon>
        <taxon>Paenibacillaceae</taxon>
        <taxon>Paenibacillus</taxon>
    </lineage>
</organism>